<reference evidence="5 6" key="1">
    <citation type="submission" date="2017-06" db="EMBL/GenBank/DDBJ databases">
        <title>Herbaspirillum phytohormonus sp. nov., isolated from the root nodule of Robinia pseudoacacia in lead-zinc mine.</title>
        <authorList>
            <person name="Fan M."/>
            <person name="Lin Y."/>
        </authorList>
    </citation>
    <scope>NUCLEOTIDE SEQUENCE [LARGE SCALE GENOMIC DNA]</scope>
    <source>
        <strain evidence="5 6">HZ10</strain>
    </source>
</reference>
<evidence type="ECO:0000256" key="2">
    <source>
        <dbReference type="ARBA" id="ARBA00022989"/>
    </source>
</evidence>
<feature type="transmembrane region" description="Helical" evidence="4">
    <location>
        <begin position="237"/>
        <end position="258"/>
    </location>
</feature>
<accession>A0A2D0B6G9</accession>
<feature type="transmembrane region" description="Helical" evidence="4">
    <location>
        <begin position="212"/>
        <end position="231"/>
    </location>
</feature>
<name>A0A2D0B6G9_9BURK</name>
<gene>
    <name evidence="5" type="ORF">CEJ42_07845</name>
</gene>
<organism evidence="5 6">
    <name type="scientific">Herbaspirillum robiniae</name>
    <dbReference type="NCBI Taxonomy" id="2014887"/>
    <lineage>
        <taxon>Bacteria</taxon>
        <taxon>Pseudomonadati</taxon>
        <taxon>Pseudomonadota</taxon>
        <taxon>Betaproteobacteria</taxon>
        <taxon>Burkholderiales</taxon>
        <taxon>Oxalobacteraceae</taxon>
        <taxon>Herbaspirillum</taxon>
    </lineage>
</organism>
<dbReference type="AlphaFoldDB" id="A0A2D0B6G9"/>
<dbReference type="SUPFAM" id="SSF103473">
    <property type="entry name" value="MFS general substrate transporter"/>
    <property type="match status" value="1"/>
</dbReference>
<keyword evidence="3 4" id="KW-0472">Membrane</keyword>
<dbReference type="RefSeq" id="WP_088750546.1">
    <property type="nucleotide sequence ID" value="NZ_NJGU01000004.1"/>
</dbReference>
<evidence type="ECO:0000256" key="4">
    <source>
        <dbReference type="SAM" id="Phobius"/>
    </source>
</evidence>
<feature type="transmembrane region" description="Helical" evidence="4">
    <location>
        <begin position="94"/>
        <end position="122"/>
    </location>
</feature>
<dbReference type="EMBL" id="NJGU01000004">
    <property type="protein sequence ID" value="OWY29762.1"/>
    <property type="molecule type" value="Genomic_DNA"/>
</dbReference>
<dbReference type="Proteomes" id="UP000197596">
    <property type="component" value="Unassembled WGS sequence"/>
</dbReference>
<dbReference type="GO" id="GO:0022857">
    <property type="term" value="F:transmembrane transporter activity"/>
    <property type="evidence" value="ECO:0007669"/>
    <property type="project" value="InterPro"/>
</dbReference>
<sequence length="411" mass="41678">MRKIVLCLGLGQMISWGITYYLVGALGRAMSAGLGWSSAAIQGGFALALLATGLCSPWIGAMSDRHGGRAVMCAGSLLNAAGCSLLAMSQGAPLYYAGWLLLGLGMRCTLYDAAFAALAGAAGAGARRAMSQITLPGGLSATLFWPLGQALSDAAGWRGALWTYAALALCTLPLHGTLPAGAGRAPVPRQAEAVLSPQPPVPSIPAQGRRQLMLSGLLFALLTTLANFVNAGMSAHMIPILAALGIGGVAAVWIAAMRGVGQSAARMAEVLLGARLDPVALNLAACLLLPPAFAIALAAGDSPAAGLAFSLLYGAGNGLLSITRGTLPLLLFDHRSYGRLVGRLVAPGFLLSAAAPVLYAWLMDAAGERAGLWLSAACALAIALAAALLWRMMRRPAAASAGTDRGSSPAQ</sequence>
<feature type="transmembrane region" description="Helical" evidence="4">
    <location>
        <begin position="71"/>
        <end position="88"/>
    </location>
</feature>
<proteinExistence type="predicted"/>
<feature type="transmembrane region" description="Helical" evidence="4">
    <location>
        <begin position="344"/>
        <end position="364"/>
    </location>
</feature>
<dbReference type="Pfam" id="PF07690">
    <property type="entry name" value="MFS_1"/>
    <property type="match status" value="1"/>
</dbReference>
<dbReference type="InterPro" id="IPR036259">
    <property type="entry name" value="MFS_trans_sf"/>
</dbReference>
<feature type="transmembrane region" description="Helical" evidence="4">
    <location>
        <begin position="311"/>
        <end position="332"/>
    </location>
</feature>
<feature type="transmembrane region" description="Helical" evidence="4">
    <location>
        <begin position="370"/>
        <end position="390"/>
    </location>
</feature>
<feature type="transmembrane region" description="Helical" evidence="4">
    <location>
        <begin position="279"/>
        <end position="299"/>
    </location>
</feature>
<feature type="transmembrane region" description="Helical" evidence="4">
    <location>
        <begin position="39"/>
        <end position="59"/>
    </location>
</feature>
<dbReference type="InterPro" id="IPR050327">
    <property type="entry name" value="Proton-linked_MCT"/>
</dbReference>
<dbReference type="InterPro" id="IPR011701">
    <property type="entry name" value="MFS"/>
</dbReference>
<protein>
    <submittedName>
        <fullName evidence="5">MFS transporter</fullName>
    </submittedName>
</protein>
<evidence type="ECO:0000256" key="3">
    <source>
        <dbReference type="ARBA" id="ARBA00023136"/>
    </source>
</evidence>
<evidence type="ECO:0000256" key="1">
    <source>
        <dbReference type="ARBA" id="ARBA00022692"/>
    </source>
</evidence>
<dbReference type="PANTHER" id="PTHR11360">
    <property type="entry name" value="MONOCARBOXYLATE TRANSPORTER"/>
    <property type="match status" value="1"/>
</dbReference>
<dbReference type="Gene3D" id="1.20.1250.20">
    <property type="entry name" value="MFS general substrate transporter like domains"/>
    <property type="match status" value="1"/>
</dbReference>
<keyword evidence="2 4" id="KW-1133">Transmembrane helix</keyword>
<comment type="caution">
    <text evidence="5">The sequence shown here is derived from an EMBL/GenBank/DDBJ whole genome shotgun (WGS) entry which is preliminary data.</text>
</comment>
<keyword evidence="1 4" id="KW-0812">Transmembrane</keyword>
<evidence type="ECO:0000313" key="6">
    <source>
        <dbReference type="Proteomes" id="UP000197596"/>
    </source>
</evidence>
<dbReference type="PANTHER" id="PTHR11360:SF308">
    <property type="entry name" value="BLL3089 PROTEIN"/>
    <property type="match status" value="1"/>
</dbReference>
<evidence type="ECO:0000313" key="5">
    <source>
        <dbReference type="EMBL" id="OWY29762.1"/>
    </source>
</evidence>